<dbReference type="PANTHER" id="PTHR42709">
    <property type="entry name" value="ALKALINE PHOSPHATASE LIKE PROTEIN"/>
    <property type="match status" value="1"/>
</dbReference>
<proteinExistence type="predicted"/>
<keyword evidence="1" id="KW-0472">Membrane</keyword>
<feature type="transmembrane region" description="Helical" evidence="1">
    <location>
        <begin position="183"/>
        <end position="204"/>
    </location>
</feature>
<sequence>MVDGTAGAKRVGLIRRGYAWMMQKAQGRNALWALAAFAFAEASFFPIPPDVMLLPMMVANKKRAFRLAGWCALWSVIGGCFGYAIGMFFWDTAGQWIIHAFHISQTKVDHVRDLYQSNAYWIAVQGLTPIPFKLVTISSGLAGVFFPYFLFFAALARTVRFVVIEGLLVHYFGDQAKAVLDKYMEIALVIFLIAVAAGILLVVLV</sequence>
<dbReference type="RefSeq" id="WP_166935534.1">
    <property type="nucleotide sequence ID" value="NZ_BAAADD010000006.1"/>
</dbReference>
<reference evidence="2 3" key="1">
    <citation type="journal article" date="2019" name="Int. J. Syst. Evol. Microbiol.">
        <title>The Global Catalogue of Microorganisms (GCM) 10K type strain sequencing project: providing services to taxonomists for standard genome sequencing and annotation.</title>
        <authorList>
            <consortium name="The Broad Institute Genomics Platform"/>
            <consortium name="The Broad Institute Genome Sequencing Center for Infectious Disease"/>
            <person name="Wu L."/>
            <person name="Ma J."/>
        </authorList>
    </citation>
    <scope>NUCLEOTIDE SEQUENCE [LARGE SCALE GENOMIC DNA]</scope>
    <source>
        <strain evidence="2 3">JCM 15089</strain>
    </source>
</reference>
<evidence type="ECO:0000313" key="2">
    <source>
        <dbReference type="EMBL" id="GAA0575486.1"/>
    </source>
</evidence>
<keyword evidence="1" id="KW-0812">Transmembrane</keyword>
<keyword evidence="3" id="KW-1185">Reference proteome</keyword>
<accession>A0ABN1EVE6</accession>
<protein>
    <submittedName>
        <fullName evidence="2">YqaA family protein</fullName>
    </submittedName>
</protein>
<name>A0ABN1EVE6_9PROT</name>
<comment type="caution">
    <text evidence="2">The sequence shown here is derived from an EMBL/GenBank/DDBJ whole genome shotgun (WGS) entry which is preliminary data.</text>
</comment>
<organism evidence="2 3">
    <name type="scientific">Rhizomicrobium electricum</name>
    <dbReference type="NCBI Taxonomy" id="480070"/>
    <lineage>
        <taxon>Bacteria</taxon>
        <taxon>Pseudomonadati</taxon>
        <taxon>Pseudomonadota</taxon>
        <taxon>Alphaproteobacteria</taxon>
        <taxon>Micropepsales</taxon>
        <taxon>Micropepsaceae</taxon>
        <taxon>Rhizomicrobium</taxon>
    </lineage>
</organism>
<feature type="transmembrane region" description="Helical" evidence="1">
    <location>
        <begin position="141"/>
        <end position="163"/>
    </location>
</feature>
<keyword evidence="1" id="KW-1133">Transmembrane helix</keyword>
<dbReference type="PANTHER" id="PTHR42709:SF11">
    <property type="entry name" value="DEDA FAMILY PROTEIN"/>
    <property type="match status" value="1"/>
</dbReference>
<feature type="transmembrane region" description="Helical" evidence="1">
    <location>
        <begin position="30"/>
        <end position="47"/>
    </location>
</feature>
<dbReference type="Proteomes" id="UP001499951">
    <property type="component" value="Unassembled WGS sequence"/>
</dbReference>
<gene>
    <name evidence="2" type="ORF">GCM10008942_25420</name>
</gene>
<dbReference type="EMBL" id="BAAADD010000006">
    <property type="protein sequence ID" value="GAA0575486.1"/>
    <property type="molecule type" value="Genomic_DNA"/>
</dbReference>
<evidence type="ECO:0000256" key="1">
    <source>
        <dbReference type="SAM" id="Phobius"/>
    </source>
</evidence>
<dbReference type="InterPro" id="IPR051311">
    <property type="entry name" value="DedA_domain"/>
</dbReference>
<feature type="transmembrane region" description="Helical" evidence="1">
    <location>
        <begin position="67"/>
        <end position="90"/>
    </location>
</feature>
<evidence type="ECO:0000313" key="3">
    <source>
        <dbReference type="Proteomes" id="UP001499951"/>
    </source>
</evidence>